<sequence length="494" mass="56429">MQCQIHDLPDEVLEYILSLIPPYTYLQRCMFVCKRWYKATKNVIDHNNTHFQRSVAHGSLIWSSLPKKDCSSIISRRHSHSACTVGSAMYVFGGCTATCTTFNDLWKLDLDSRKWFRPMTTGNYPSPKACASMLNYKKFLILFGGWSHPSPYPFYQQWKLFNELHLYSLETNQWIAVNSNEMPPPVSAHSASIHGNLMIVFGGITNGHSTNDVWCLDLESYDWKKPITSTLKPQPRYGQSQIALDDKHLLILGGCTGPNAAINDVWLLVMEDPIWTWKKVQLSQSQASPTRIWCHQSCKVGNFIIVLNRSNQYHSVEMNLTSEKRTHSSYASCSSSKRPTVSHGNSKDWNITRHNSPISKPESQHLQLPPLDSIKIQPVIESKAFKKTIDNNSRRNRFEEIEIKLKSNENSLTIYVLDISKIICDCSASWVLSECEKSKGPDERILYSLVVGKEELIFFGGIKKEPSNFEGQAEVNNSQVYNDLYFINVPKYII</sequence>
<organism evidence="3 4">
    <name type="scientific">Trichogramma kaykai</name>
    <dbReference type="NCBI Taxonomy" id="54128"/>
    <lineage>
        <taxon>Eukaryota</taxon>
        <taxon>Metazoa</taxon>
        <taxon>Ecdysozoa</taxon>
        <taxon>Arthropoda</taxon>
        <taxon>Hexapoda</taxon>
        <taxon>Insecta</taxon>
        <taxon>Pterygota</taxon>
        <taxon>Neoptera</taxon>
        <taxon>Endopterygota</taxon>
        <taxon>Hymenoptera</taxon>
        <taxon>Apocrita</taxon>
        <taxon>Proctotrupomorpha</taxon>
        <taxon>Chalcidoidea</taxon>
        <taxon>Trichogrammatidae</taxon>
        <taxon>Trichogramma</taxon>
    </lineage>
</organism>
<evidence type="ECO:0000259" key="2">
    <source>
        <dbReference type="PROSITE" id="PS50181"/>
    </source>
</evidence>
<evidence type="ECO:0000313" key="3">
    <source>
        <dbReference type="EMBL" id="KAL3384044.1"/>
    </source>
</evidence>
<dbReference type="InterPro" id="IPR015915">
    <property type="entry name" value="Kelch-typ_b-propeller"/>
</dbReference>
<dbReference type="SMART" id="SM00256">
    <property type="entry name" value="FBOX"/>
    <property type="match status" value="1"/>
</dbReference>
<dbReference type="InterPro" id="IPR036047">
    <property type="entry name" value="F-box-like_dom_sf"/>
</dbReference>
<dbReference type="SUPFAM" id="SSF117281">
    <property type="entry name" value="Kelch motif"/>
    <property type="match status" value="1"/>
</dbReference>
<feature type="domain" description="F-box" evidence="2">
    <location>
        <begin position="2"/>
        <end position="54"/>
    </location>
</feature>
<dbReference type="PROSITE" id="PS50181">
    <property type="entry name" value="FBOX"/>
    <property type="match status" value="1"/>
</dbReference>
<protein>
    <recommendedName>
        <fullName evidence="2">F-box domain-containing protein</fullName>
    </recommendedName>
</protein>
<dbReference type="InterPro" id="IPR052821">
    <property type="entry name" value="F-box_only_SRC"/>
</dbReference>
<gene>
    <name evidence="3" type="ORF">TKK_020119</name>
</gene>
<dbReference type="CDD" id="cd22110">
    <property type="entry name" value="F-box_FBXO42"/>
    <property type="match status" value="1"/>
</dbReference>
<keyword evidence="4" id="KW-1185">Reference proteome</keyword>
<dbReference type="PANTHER" id="PTHR46432">
    <property type="entry name" value="F-BOX ONLY PROTEIN 42"/>
    <property type="match status" value="1"/>
</dbReference>
<reference evidence="3 4" key="1">
    <citation type="journal article" date="2024" name="bioRxiv">
        <title>A reference genome for Trichogramma kaykai: A tiny desert-dwelling parasitoid wasp with competing sex-ratio distorters.</title>
        <authorList>
            <person name="Culotta J."/>
            <person name="Lindsey A.R."/>
        </authorList>
    </citation>
    <scope>NUCLEOTIDE SEQUENCE [LARGE SCALE GENOMIC DNA]</scope>
    <source>
        <strain evidence="3 4">KSX58</strain>
    </source>
</reference>
<dbReference type="PANTHER" id="PTHR46432:SF1">
    <property type="entry name" value="F-BOX ONLY PROTEIN 42"/>
    <property type="match status" value="1"/>
</dbReference>
<feature type="region of interest" description="Disordered" evidence="1">
    <location>
        <begin position="329"/>
        <end position="364"/>
    </location>
</feature>
<dbReference type="InterPro" id="IPR001810">
    <property type="entry name" value="F-box_dom"/>
</dbReference>
<proteinExistence type="predicted"/>
<dbReference type="Pfam" id="PF13415">
    <property type="entry name" value="Beta-prop_FBX42"/>
    <property type="match status" value="1"/>
</dbReference>
<dbReference type="EMBL" id="JBJJXI010000179">
    <property type="protein sequence ID" value="KAL3384044.1"/>
    <property type="molecule type" value="Genomic_DNA"/>
</dbReference>
<dbReference type="Gene3D" id="1.20.1280.50">
    <property type="match status" value="1"/>
</dbReference>
<evidence type="ECO:0000313" key="4">
    <source>
        <dbReference type="Proteomes" id="UP001627154"/>
    </source>
</evidence>
<comment type="caution">
    <text evidence="3">The sequence shown here is derived from an EMBL/GenBank/DDBJ whole genome shotgun (WGS) entry which is preliminary data.</text>
</comment>
<accession>A0ABD2VTQ3</accession>
<dbReference type="AlphaFoldDB" id="A0ABD2VTQ3"/>
<dbReference type="Proteomes" id="UP001627154">
    <property type="component" value="Unassembled WGS sequence"/>
</dbReference>
<feature type="compositionally biased region" description="Polar residues" evidence="1">
    <location>
        <begin position="329"/>
        <end position="358"/>
    </location>
</feature>
<name>A0ABD2VTQ3_9HYME</name>
<dbReference type="Gene3D" id="2.120.10.80">
    <property type="entry name" value="Kelch-type beta propeller"/>
    <property type="match status" value="1"/>
</dbReference>
<dbReference type="Pfam" id="PF00646">
    <property type="entry name" value="F-box"/>
    <property type="match status" value="1"/>
</dbReference>
<dbReference type="SUPFAM" id="SSF81383">
    <property type="entry name" value="F-box domain"/>
    <property type="match status" value="1"/>
</dbReference>
<evidence type="ECO:0000256" key="1">
    <source>
        <dbReference type="SAM" id="MobiDB-lite"/>
    </source>
</evidence>